<reference evidence="1" key="2">
    <citation type="journal article" date="2023" name="IMA Fungus">
        <title>Comparative genomic study of the Penicillium genus elucidates a diverse pangenome and 15 lateral gene transfer events.</title>
        <authorList>
            <person name="Petersen C."/>
            <person name="Sorensen T."/>
            <person name="Nielsen M.R."/>
            <person name="Sondergaard T.E."/>
            <person name="Sorensen J.L."/>
            <person name="Fitzpatrick D.A."/>
            <person name="Frisvad J.C."/>
            <person name="Nielsen K.L."/>
        </authorList>
    </citation>
    <scope>NUCLEOTIDE SEQUENCE</scope>
    <source>
        <strain evidence="1">IBT 17660</strain>
    </source>
</reference>
<evidence type="ECO:0000313" key="1">
    <source>
        <dbReference type="EMBL" id="KAJ5465547.1"/>
    </source>
</evidence>
<evidence type="ECO:0000313" key="2">
    <source>
        <dbReference type="Proteomes" id="UP001147760"/>
    </source>
</evidence>
<accession>A0A9W9WIZ8</accession>
<organism evidence="1 2">
    <name type="scientific">Penicillium desertorum</name>
    <dbReference type="NCBI Taxonomy" id="1303715"/>
    <lineage>
        <taxon>Eukaryota</taxon>
        <taxon>Fungi</taxon>
        <taxon>Dikarya</taxon>
        <taxon>Ascomycota</taxon>
        <taxon>Pezizomycotina</taxon>
        <taxon>Eurotiomycetes</taxon>
        <taxon>Eurotiomycetidae</taxon>
        <taxon>Eurotiales</taxon>
        <taxon>Aspergillaceae</taxon>
        <taxon>Penicillium</taxon>
    </lineage>
</organism>
<name>A0A9W9WIZ8_9EURO</name>
<keyword evidence="2" id="KW-1185">Reference proteome</keyword>
<protein>
    <submittedName>
        <fullName evidence="1">Uncharacterized protein</fullName>
    </submittedName>
</protein>
<comment type="caution">
    <text evidence="1">The sequence shown here is derived from an EMBL/GenBank/DDBJ whole genome shotgun (WGS) entry which is preliminary data.</text>
</comment>
<dbReference type="AlphaFoldDB" id="A0A9W9WIZ8"/>
<reference evidence="1" key="1">
    <citation type="submission" date="2022-12" db="EMBL/GenBank/DDBJ databases">
        <authorList>
            <person name="Petersen C."/>
        </authorList>
    </citation>
    <scope>NUCLEOTIDE SEQUENCE</scope>
    <source>
        <strain evidence="1">IBT 17660</strain>
    </source>
</reference>
<dbReference type="EMBL" id="JAPWDO010000006">
    <property type="protein sequence ID" value="KAJ5465547.1"/>
    <property type="molecule type" value="Genomic_DNA"/>
</dbReference>
<gene>
    <name evidence="1" type="ORF">N7530_009334</name>
</gene>
<proteinExistence type="predicted"/>
<sequence>MQRPHYTRADDTKYKLEDTQASTIDLVGADYNHIAVLLGGVGTNATSTLVRQISAFAITTTTPGPHPIPQNFRLGNPQTAVPDTEYRPNRRKLPQVLTNLGEASLGLVQARVALALFSWGAEGRRIPAPTDRQLELLTQLRLQASRRSYACGWILFEATYLMLSLNDIMEVYTNDNEAPSLDTLLALEERMVGLLIWTFDIRKQEAFYCGLEQQCWRVVR</sequence>
<dbReference type="Proteomes" id="UP001147760">
    <property type="component" value="Unassembled WGS sequence"/>
</dbReference>